<dbReference type="AlphaFoldDB" id="A0A2R5G0A6"/>
<organism evidence="2 3">
    <name type="scientific">Hondaea fermentalgiana</name>
    <dbReference type="NCBI Taxonomy" id="2315210"/>
    <lineage>
        <taxon>Eukaryota</taxon>
        <taxon>Sar</taxon>
        <taxon>Stramenopiles</taxon>
        <taxon>Bigyra</taxon>
        <taxon>Labyrinthulomycetes</taxon>
        <taxon>Thraustochytrida</taxon>
        <taxon>Thraustochytriidae</taxon>
        <taxon>Hondaea</taxon>
    </lineage>
</organism>
<protein>
    <submittedName>
        <fullName evidence="2">Uncharacterized protein</fullName>
    </submittedName>
</protein>
<evidence type="ECO:0000256" key="1">
    <source>
        <dbReference type="SAM" id="MobiDB-lite"/>
    </source>
</evidence>
<dbReference type="InParanoid" id="A0A2R5G0A6"/>
<evidence type="ECO:0000313" key="3">
    <source>
        <dbReference type="Proteomes" id="UP000241890"/>
    </source>
</evidence>
<dbReference type="EMBL" id="BEYU01000001">
    <property type="protein sequence ID" value="GBG23955.1"/>
    <property type="molecule type" value="Genomic_DNA"/>
</dbReference>
<feature type="compositionally biased region" description="Basic and acidic residues" evidence="1">
    <location>
        <begin position="272"/>
        <end position="283"/>
    </location>
</feature>
<dbReference type="OrthoDB" id="198469at2759"/>
<evidence type="ECO:0000313" key="2">
    <source>
        <dbReference type="EMBL" id="GBG23955.1"/>
    </source>
</evidence>
<reference evidence="2 3" key="1">
    <citation type="submission" date="2017-12" db="EMBL/GenBank/DDBJ databases">
        <title>Sequencing, de novo assembly and annotation of complete genome of a new Thraustochytrid species, strain FCC1311.</title>
        <authorList>
            <person name="Sedici K."/>
            <person name="Godart F."/>
            <person name="Aiese Cigliano R."/>
            <person name="Sanseverino W."/>
            <person name="Barakat M."/>
            <person name="Ortet P."/>
            <person name="Marechal E."/>
            <person name="Cagnac O."/>
            <person name="Amato A."/>
        </authorList>
    </citation>
    <scope>NUCLEOTIDE SEQUENCE [LARGE SCALE GENOMIC DNA]</scope>
</reference>
<feature type="region of interest" description="Disordered" evidence="1">
    <location>
        <begin position="251"/>
        <end position="293"/>
    </location>
</feature>
<dbReference type="Gene3D" id="1.10.287.700">
    <property type="entry name" value="Helix hairpin bin"/>
    <property type="match status" value="1"/>
</dbReference>
<dbReference type="Proteomes" id="UP000241890">
    <property type="component" value="Unassembled WGS sequence"/>
</dbReference>
<comment type="caution">
    <text evidence="2">The sequence shown here is derived from an EMBL/GenBank/DDBJ whole genome shotgun (WGS) entry which is preliminary data.</text>
</comment>
<feature type="compositionally biased region" description="Low complexity" evidence="1">
    <location>
        <begin position="44"/>
        <end position="72"/>
    </location>
</feature>
<name>A0A2R5G0A6_9STRA</name>
<accession>A0A2R5G0A6</accession>
<feature type="compositionally biased region" description="Basic and acidic residues" evidence="1">
    <location>
        <begin position="251"/>
        <end position="263"/>
    </location>
</feature>
<keyword evidence="3" id="KW-1185">Reference proteome</keyword>
<feature type="region of interest" description="Disordered" evidence="1">
    <location>
        <begin position="1"/>
        <end position="137"/>
    </location>
</feature>
<gene>
    <name evidence="2" type="ORF">FCC1311_001742</name>
</gene>
<sequence>MMEDHDESVVAEAVPPPAAVSDARADEATGERLLLPEEELGANSAQKSASAGLAGSSSSSSSSNSGAEAQSAKPSSATGPALRVSKAGALTGTAVDDVADGMSRSQLDDYYSSNAGATSFDEEDDESFQQRTGLDGAIPVDKLKNGAATAFSFLQWGVSKVSEQAKEVHGRLNENENYRQASERMGSLYEERVRPGVEVVREGASSMYEKARPTVDNLAERAKPVLEEGWTVTKEKVGQLGEACRPGMDRAAESTREAFERVKASANGGVAKSDDAASKKKDDDDGESPFTQI</sequence>
<proteinExistence type="predicted"/>